<reference evidence="3 4" key="1">
    <citation type="submission" date="2018-06" db="EMBL/GenBank/DDBJ databases">
        <title>The draft genome sequences of strains SCU63 and S1.</title>
        <authorList>
            <person name="Gan L."/>
        </authorList>
    </citation>
    <scope>NUCLEOTIDE SEQUENCE [LARGE SCALE GENOMIC DNA]</scope>
    <source>
        <strain evidence="3 4">SCU63</strain>
    </source>
</reference>
<evidence type="ECO:0000313" key="3">
    <source>
        <dbReference type="EMBL" id="RAZ75568.1"/>
    </source>
</evidence>
<dbReference type="PANTHER" id="PTHR48081">
    <property type="entry name" value="AB HYDROLASE SUPERFAMILY PROTEIN C4A8.06C"/>
    <property type="match status" value="1"/>
</dbReference>
<evidence type="ECO:0000313" key="4">
    <source>
        <dbReference type="Proteomes" id="UP000251002"/>
    </source>
</evidence>
<dbReference type="InterPro" id="IPR049492">
    <property type="entry name" value="BD-FAE-like_dom"/>
</dbReference>
<sequence>MVTPKDAVASREPAGSAVFVPPPHIEEVRAEVTVISDLIYEEDSGALLDLYIPATLDEPVPVILWIHGGGYVGGSKDSRRDYAMTLAHDGYLVANMDYSLAPEQLYPGPIFQANAALEYLQKHAADFGGDMNRVFIGGDSAGAQIASQLSAVISNSGLADRMEIMPAIDPEKLRGAILFCGLYNMATVSDTGFPNIDYFLNNYTGTAAFESFIDLEELSTVRHVTPYFPDTFISVGDGDPLAPQSVELAKAIRSQGIAVETMFFEGSEKNLQHEFQYALDTLDAQETLSKTLNFLSINSR</sequence>
<dbReference type="Gene3D" id="3.40.50.1820">
    <property type="entry name" value="alpha/beta hydrolase"/>
    <property type="match status" value="1"/>
</dbReference>
<keyword evidence="4" id="KW-1185">Reference proteome</keyword>
<gene>
    <name evidence="3" type="ORF">DP120_13660</name>
</gene>
<protein>
    <submittedName>
        <fullName evidence="3">Alpha/beta hydrolase</fullName>
    </submittedName>
</protein>
<comment type="caution">
    <text evidence="3">The sequence shown here is derived from an EMBL/GenBank/DDBJ whole genome shotgun (WGS) entry which is preliminary data.</text>
</comment>
<accession>A0A365KRF0</accession>
<dbReference type="InterPro" id="IPR050300">
    <property type="entry name" value="GDXG_lipolytic_enzyme"/>
</dbReference>
<dbReference type="AlphaFoldDB" id="A0A365KRF0"/>
<feature type="domain" description="BD-FAE-like" evidence="2">
    <location>
        <begin position="48"/>
        <end position="250"/>
    </location>
</feature>
<dbReference type="EMBL" id="QLZR01000006">
    <property type="protein sequence ID" value="RAZ75568.1"/>
    <property type="molecule type" value="Genomic_DNA"/>
</dbReference>
<dbReference type="GO" id="GO:0016787">
    <property type="term" value="F:hydrolase activity"/>
    <property type="evidence" value="ECO:0007669"/>
    <property type="project" value="UniProtKB-KW"/>
</dbReference>
<evidence type="ECO:0000259" key="2">
    <source>
        <dbReference type="Pfam" id="PF20434"/>
    </source>
</evidence>
<evidence type="ECO:0000256" key="1">
    <source>
        <dbReference type="ARBA" id="ARBA00022801"/>
    </source>
</evidence>
<name>A0A365KRF0_9BACL</name>
<dbReference type="SUPFAM" id="SSF53474">
    <property type="entry name" value="alpha/beta-Hydrolases"/>
    <property type="match status" value="1"/>
</dbReference>
<dbReference type="InterPro" id="IPR029058">
    <property type="entry name" value="AB_hydrolase_fold"/>
</dbReference>
<proteinExistence type="predicted"/>
<keyword evidence="1 3" id="KW-0378">Hydrolase</keyword>
<dbReference type="Proteomes" id="UP000251002">
    <property type="component" value="Unassembled WGS sequence"/>
</dbReference>
<dbReference type="InterPro" id="IPR019826">
    <property type="entry name" value="Carboxylesterase_B_AS"/>
</dbReference>
<dbReference type="Pfam" id="PF20434">
    <property type="entry name" value="BD-FAE"/>
    <property type="match status" value="1"/>
</dbReference>
<dbReference type="PANTHER" id="PTHR48081:SF6">
    <property type="entry name" value="PEPTIDASE S9 PROLYL OLIGOPEPTIDASE CATALYTIC DOMAIN-CONTAINING PROTEIN"/>
    <property type="match status" value="1"/>
</dbReference>
<dbReference type="PROSITE" id="PS00122">
    <property type="entry name" value="CARBOXYLESTERASE_B_1"/>
    <property type="match status" value="1"/>
</dbReference>
<organism evidence="3 4">
    <name type="scientific">Planococcus halotolerans</name>
    <dbReference type="NCBI Taxonomy" id="2233542"/>
    <lineage>
        <taxon>Bacteria</taxon>
        <taxon>Bacillati</taxon>
        <taxon>Bacillota</taxon>
        <taxon>Bacilli</taxon>
        <taxon>Bacillales</taxon>
        <taxon>Caryophanaceae</taxon>
        <taxon>Planococcus</taxon>
    </lineage>
</organism>